<keyword evidence="6 8" id="KW-1133">Transmembrane helix</keyword>
<sequence length="610" mass="66779">MLRYFENLIIPTAKETPGNPPEGILSFYWFFIRQAKGLFIMLLVASFLVAVTDAAIPIFMGRLVKALTTSAPELVVGNSQHLVLSLVILVLAVKPLVMAFQALVLNQAIAPGMTNLVRWQSHWHVIRQNLTFFQNDFAGRIGSRVLEVGFALRNSAVSVISVVWYLAALGLVGALFLATASLWLVIPVLGWTIAYVGFLAFIVPKIRRGSRNIAYARSDMVGRIVDSYTNIMTVKLFARAEDEDAFVRESVDVHTGRMTTQHRWLSLFGIGLSLLSGLLIAGTASMAIWLWSQGKVGIDIVAIVLPMTLQISSISSRVALEISTIFEQLGTVHESMETIAQPIGLTDKANAKPLVVKKGGIRFDNISFHYGRKGGIIENLTLDIKPGERIGLVGRSGAGKSTLVNLLLRFYDLESGRILIDGQNIADATQESIRRHISVVTQDTSLLHRSIHENIAYGRSNATRAEVIAAAEQAHAVEFIEHLTDWNGLAGFDAHVGERGVKLSGGQRQRIAIARVILKNAPILILDEATSALDSEVESAIQSSLENLMQDRTVIAIAHRLSTIAAMDRLVVLDRGQIVEQGTHHELLALGGHYARLWDRQSGGFLDPEG</sequence>
<feature type="transmembrane region" description="Helical" evidence="8">
    <location>
        <begin position="38"/>
        <end position="60"/>
    </location>
</feature>
<dbReference type="SUPFAM" id="SSF52540">
    <property type="entry name" value="P-loop containing nucleoside triphosphate hydrolases"/>
    <property type="match status" value="1"/>
</dbReference>
<proteinExistence type="inferred from homology"/>
<dbReference type="RefSeq" id="WP_354557779.1">
    <property type="nucleotide sequence ID" value="NZ_JBEPMB010000007.1"/>
</dbReference>
<dbReference type="InterPro" id="IPR039421">
    <property type="entry name" value="Type_1_exporter"/>
</dbReference>
<feature type="transmembrane region" description="Helical" evidence="8">
    <location>
        <begin position="264"/>
        <end position="291"/>
    </location>
</feature>
<feature type="transmembrane region" description="Helical" evidence="8">
    <location>
        <begin position="80"/>
        <end position="105"/>
    </location>
</feature>
<reference evidence="11 12" key="1">
    <citation type="submission" date="2024-06" db="EMBL/GenBank/DDBJ databases">
        <title>Genomic Encyclopedia of Type Strains, Phase IV (KMG-IV): sequencing the most valuable type-strain genomes for metagenomic binning, comparative biology and taxonomic classification.</title>
        <authorList>
            <person name="Goeker M."/>
        </authorList>
    </citation>
    <scope>NUCLEOTIDE SEQUENCE [LARGE SCALE GENOMIC DNA]</scope>
    <source>
        <strain evidence="11 12">DSM 29780</strain>
    </source>
</reference>
<evidence type="ECO:0000256" key="2">
    <source>
        <dbReference type="ARBA" id="ARBA00005417"/>
    </source>
</evidence>
<evidence type="ECO:0000259" key="10">
    <source>
        <dbReference type="PROSITE" id="PS50929"/>
    </source>
</evidence>
<dbReference type="InterPro" id="IPR011527">
    <property type="entry name" value="ABC1_TM_dom"/>
</dbReference>
<gene>
    <name evidence="11" type="ORF">ABID16_003638</name>
</gene>
<dbReference type="Pfam" id="PF00005">
    <property type="entry name" value="ABC_tran"/>
    <property type="match status" value="1"/>
</dbReference>
<organism evidence="11 12">
    <name type="scientific">Rhizobium aquaticum</name>
    <dbReference type="NCBI Taxonomy" id="1549636"/>
    <lineage>
        <taxon>Bacteria</taxon>
        <taxon>Pseudomonadati</taxon>
        <taxon>Pseudomonadota</taxon>
        <taxon>Alphaproteobacteria</taxon>
        <taxon>Hyphomicrobiales</taxon>
        <taxon>Rhizobiaceae</taxon>
        <taxon>Rhizobium/Agrobacterium group</taxon>
        <taxon>Rhizobium</taxon>
    </lineage>
</organism>
<dbReference type="SUPFAM" id="SSF90123">
    <property type="entry name" value="ABC transporter transmembrane region"/>
    <property type="match status" value="1"/>
</dbReference>
<dbReference type="Pfam" id="PF00664">
    <property type="entry name" value="ABC_membrane"/>
    <property type="match status" value="1"/>
</dbReference>
<evidence type="ECO:0000256" key="8">
    <source>
        <dbReference type="SAM" id="Phobius"/>
    </source>
</evidence>
<comment type="similarity">
    <text evidence="2">Belongs to the ABC transporter superfamily.</text>
</comment>
<evidence type="ECO:0000313" key="11">
    <source>
        <dbReference type="EMBL" id="MET3615294.1"/>
    </source>
</evidence>
<evidence type="ECO:0000256" key="5">
    <source>
        <dbReference type="ARBA" id="ARBA00022840"/>
    </source>
</evidence>
<comment type="subcellular location">
    <subcellularLocation>
        <location evidence="1">Cell membrane</location>
        <topology evidence="1">Multi-pass membrane protein</topology>
    </subcellularLocation>
</comment>
<keyword evidence="4" id="KW-0547">Nucleotide-binding</keyword>
<dbReference type="PROSITE" id="PS50893">
    <property type="entry name" value="ABC_TRANSPORTER_2"/>
    <property type="match status" value="1"/>
</dbReference>
<keyword evidence="12" id="KW-1185">Reference proteome</keyword>
<feature type="domain" description="ABC transmembrane type-1" evidence="10">
    <location>
        <begin position="40"/>
        <end position="313"/>
    </location>
</feature>
<evidence type="ECO:0000256" key="3">
    <source>
        <dbReference type="ARBA" id="ARBA00022692"/>
    </source>
</evidence>
<dbReference type="PROSITE" id="PS50929">
    <property type="entry name" value="ABC_TM1F"/>
    <property type="match status" value="1"/>
</dbReference>
<evidence type="ECO:0000256" key="6">
    <source>
        <dbReference type="ARBA" id="ARBA00022989"/>
    </source>
</evidence>
<accession>A0ABV2J664</accession>
<dbReference type="PANTHER" id="PTHR43394:SF1">
    <property type="entry name" value="ATP-BINDING CASSETTE SUB-FAMILY B MEMBER 10, MITOCHONDRIAL"/>
    <property type="match status" value="1"/>
</dbReference>
<evidence type="ECO:0000259" key="9">
    <source>
        <dbReference type="PROSITE" id="PS50893"/>
    </source>
</evidence>
<keyword evidence="5 11" id="KW-0067">ATP-binding</keyword>
<name>A0ABV2J664_9HYPH</name>
<dbReference type="Proteomes" id="UP001549047">
    <property type="component" value="Unassembled WGS sequence"/>
</dbReference>
<feature type="domain" description="ABC transporter" evidence="9">
    <location>
        <begin position="361"/>
        <end position="600"/>
    </location>
</feature>
<dbReference type="InterPro" id="IPR003439">
    <property type="entry name" value="ABC_transporter-like_ATP-bd"/>
</dbReference>
<evidence type="ECO:0000313" key="12">
    <source>
        <dbReference type="Proteomes" id="UP001549047"/>
    </source>
</evidence>
<feature type="transmembrane region" description="Helical" evidence="8">
    <location>
        <begin position="182"/>
        <end position="203"/>
    </location>
</feature>
<protein>
    <submittedName>
        <fullName evidence="11">ATP-binding cassette subfamily B multidrug efflux pump</fullName>
    </submittedName>
</protein>
<dbReference type="InterPro" id="IPR003593">
    <property type="entry name" value="AAA+_ATPase"/>
</dbReference>
<keyword evidence="3 8" id="KW-0812">Transmembrane</keyword>
<keyword evidence="7 8" id="KW-0472">Membrane</keyword>
<dbReference type="PROSITE" id="PS00211">
    <property type="entry name" value="ABC_TRANSPORTER_1"/>
    <property type="match status" value="1"/>
</dbReference>
<dbReference type="Gene3D" id="3.40.50.300">
    <property type="entry name" value="P-loop containing nucleotide triphosphate hydrolases"/>
    <property type="match status" value="1"/>
</dbReference>
<dbReference type="PANTHER" id="PTHR43394">
    <property type="entry name" value="ATP-DEPENDENT PERMEASE MDL1, MITOCHONDRIAL"/>
    <property type="match status" value="1"/>
</dbReference>
<dbReference type="SMART" id="SM00382">
    <property type="entry name" value="AAA"/>
    <property type="match status" value="1"/>
</dbReference>
<dbReference type="InterPro" id="IPR027417">
    <property type="entry name" value="P-loop_NTPase"/>
</dbReference>
<dbReference type="GO" id="GO:0005524">
    <property type="term" value="F:ATP binding"/>
    <property type="evidence" value="ECO:0007669"/>
    <property type="project" value="UniProtKB-KW"/>
</dbReference>
<comment type="caution">
    <text evidence="11">The sequence shown here is derived from an EMBL/GenBank/DDBJ whole genome shotgun (WGS) entry which is preliminary data.</text>
</comment>
<dbReference type="InterPro" id="IPR036640">
    <property type="entry name" value="ABC1_TM_sf"/>
</dbReference>
<dbReference type="InterPro" id="IPR017871">
    <property type="entry name" value="ABC_transporter-like_CS"/>
</dbReference>
<evidence type="ECO:0000256" key="4">
    <source>
        <dbReference type="ARBA" id="ARBA00022741"/>
    </source>
</evidence>
<evidence type="ECO:0000256" key="7">
    <source>
        <dbReference type="ARBA" id="ARBA00023136"/>
    </source>
</evidence>
<evidence type="ECO:0000256" key="1">
    <source>
        <dbReference type="ARBA" id="ARBA00004651"/>
    </source>
</evidence>
<dbReference type="Gene3D" id="1.20.1560.10">
    <property type="entry name" value="ABC transporter type 1, transmembrane domain"/>
    <property type="match status" value="1"/>
</dbReference>
<feature type="transmembrane region" description="Helical" evidence="8">
    <location>
        <begin position="156"/>
        <end position="176"/>
    </location>
</feature>
<dbReference type="EMBL" id="JBEPMB010000007">
    <property type="protein sequence ID" value="MET3615294.1"/>
    <property type="molecule type" value="Genomic_DNA"/>
</dbReference>